<evidence type="ECO:0000259" key="4">
    <source>
        <dbReference type="Pfam" id="PF00535"/>
    </source>
</evidence>
<protein>
    <submittedName>
        <fullName evidence="5">Glycosyltransferase</fullName>
    </submittedName>
</protein>
<evidence type="ECO:0000256" key="2">
    <source>
        <dbReference type="ARBA" id="ARBA00022676"/>
    </source>
</evidence>
<comment type="caution">
    <text evidence="5">The sequence shown here is derived from an EMBL/GenBank/DDBJ whole genome shotgun (WGS) entry which is preliminary data.</text>
</comment>
<keyword evidence="6" id="KW-1185">Reference proteome</keyword>
<gene>
    <name evidence="5" type="ORF">GXW76_14590</name>
</gene>
<dbReference type="GO" id="GO:0016757">
    <property type="term" value="F:glycosyltransferase activity"/>
    <property type="evidence" value="ECO:0007669"/>
    <property type="project" value="UniProtKB-KW"/>
</dbReference>
<dbReference type="PANTHER" id="PTHR43179">
    <property type="entry name" value="RHAMNOSYLTRANSFERASE WBBL"/>
    <property type="match status" value="1"/>
</dbReference>
<feature type="domain" description="Glycosyltransferase 2-like" evidence="4">
    <location>
        <begin position="385"/>
        <end position="511"/>
    </location>
</feature>
<name>A0A9X9WZ28_9PROT</name>
<proteinExistence type="inferred from homology"/>
<dbReference type="Proteomes" id="UP001138751">
    <property type="component" value="Unassembled WGS sequence"/>
</dbReference>
<accession>A0A9X9WZ28</accession>
<reference evidence="5" key="2">
    <citation type="journal article" date="2021" name="Syst. Appl. Microbiol.">
        <title>Roseomonas hellenica sp. nov., isolated from roots of wild-growing Alkanna tinctoria.</title>
        <authorList>
            <person name="Rat A."/>
            <person name="Naranjo H.D."/>
            <person name="Lebbe L."/>
            <person name="Cnockaert M."/>
            <person name="Krigas N."/>
            <person name="Grigoriadou K."/>
            <person name="Maloupa E."/>
            <person name="Willems A."/>
        </authorList>
    </citation>
    <scope>NUCLEOTIDE SEQUENCE</scope>
    <source>
        <strain evidence="5">LMG 31231</strain>
    </source>
</reference>
<dbReference type="InterPro" id="IPR001173">
    <property type="entry name" value="Glyco_trans_2-like"/>
</dbReference>
<keyword evidence="3" id="KW-0808">Transferase</keyword>
<evidence type="ECO:0000256" key="1">
    <source>
        <dbReference type="ARBA" id="ARBA00006739"/>
    </source>
</evidence>
<dbReference type="SUPFAM" id="SSF53448">
    <property type="entry name" value="Nucleotide-diphospho-sugar transferases"/>
    <property type="match status" value="1"/>
</dbReference>
<sequence length="648" mass="67753">MHLARMPAAARPGAAGAVAFAGGGTLSFVLPAPLPVPDFVAGIAPEDRQRLLRFLVATGAPALRAAADPGLAALCVALAAPSRVAPLLARPEAGLTLWHVPPAPAGAWRLVSAAGIRSLLPPVGDVLILDGRPPRGAVVIPPAPLAGLRLEPGAAQKPLRVVVREALAGRSPAASLLPALAGRAAEAPRLRALLQEAQLLHPARVTRVEDPAGPLGAALELALPDHGGGVFLCGWLRDPLRLVEGMAIRAPGVERDVPADLLHRVPRPDLAPTFARAPLGAGGDRPGFLAHLAGADPAGMAQWRLALRLRGGGTVEVTAPPGLMPAAVARDLVLRAVHPSAADAALLDSCIAPAAALLHAAAQREAAGTPEHLSYGSPPARPRASLIVPLYRNLRFLRFQVAALARDAETCATDIIYVLDSPEQRQEVDHLLRGMSAMLGLPLRLLVMPRNGGYAAACNAGAAVARAPALLFLNSDVLPAGAGWLGAMLARLGRDSRLAAVGPRLLFDDGSIQHAGLLFRLGQDGTWLNDHYCKGYPRHHEDALRARRVPAVTGAALLARRAAFERAGGFCTDYIVGDFEDSDLCLRFRAAGGGIAYEPAAELFHFERQSIALHDGHARTLAGAVNRRLHHRRWAGDIAALMARHPAA</sequence>
<evidence type="ECO:0000313" key="5">
    <source>
        <dbReference type="EMBL" id="MBR0672407.1"/>
    </source>
</evidence>
<dbReference type="RefSeq" id="WP_211862828.1">
    <property type="nucleotide sequence ID" value="NZ_JAAEDM010000040.1"/>
</dbReference>
<evidence type="ECO:0000313" key="6">
    <source>
        <dbReference type="Proteomes" id="UP001138751"/>
    </source>
</evidence>
<comment type="similarity">
    <text evidence="1">Belongs to the glycosyltransferase 2 family.</text>
</comment>
<dbReference type="PANTHER" id="PTHR43179:SF12">
    <property type="entry name" value="GALACTOFURANOSYLTRANSFERASE GLFT2"/>
    <property type="match status" value="1"/>
</dbReference>
<dbReference type="AlphaFoldDB" id="A0A9X9WZ28"/>
<reference evidence="5" key="1">
    <citation type="submission" date="2020-01" db="EMBL/GenBank/DDBJ databases">
        <authorList>
            <person name="Rat A."/>
        </authorList>
    </citation>
    <scope>NUCLEOTIDE SEQUENCE</scope>
    <source>
        <strain evidence="5">LMG 31231</strain>
    </source>
</reference>
<dbReference type="Pfam" id="PF00535">
    <property type="entry name" value="Glycos_transf_2"/>
    <property type="match status" value="1"/>
</dbReference>
<evidence type="ECO:0000256" key="3">
    <source>
        <dbReference type="ARBA" id="ARBA00022679"/>
    </source>
</evidence>
<dbReference type="Gene3D" id="3.90.550.10">
    <property type="entry name" value="Spore Coat Polysaccharide Biosynthesis Protein SpsA, Chain A"/>
    <property type="match status" value="1"/>
</dbReference>
<dbReference type="EMBL" id="JAAEDM010000040">
    <property type="protein sequence ID" value="MBR0672407.1"/>
    <property type="molecule type" value="Genomic_DNA"/>
</dbReference>
<organism evidence="5 6">
    <name type="scientific">Neoroseomonas soli</name>
    <dbReference type="NCBI Taxonomy" id="1081025"/>
    <lineage>
        <taxon>Bacteria</taxon>
        <taxon>Pseudomonadati</taxon>
        <taxon>Pseudomonadota</taxon>
        <taxon>Alphaproteobacteria</taxon>
        <taxon>Acetobacterales</taxon>
        <taxon>Acetobacteraceae</taxon>
        <taxon>Neoroseomonas</taxon>
    </lineage>
</organism>
<keyword evidence="2" id="KW-0328">Glycosyltransferase</keyword>
<dbReference type="InterPro" id="IPR029044">
    <property type="entry name" value="Nucleotide-diphossugar_trans"/>
</dbReference>